<dbReference type="SUPFAM" id="SSF55811">
    <property type="entry name" value="Nudix"/>
    <property type="match status" value="1"/>
</dbReference>
<dbReference type="InterPro" id="IPR051325">
    <property type="entry name" value="Nudix_hydrolase_domain"/>
</dbReference>
<dbReference type="InterPro" id="IPR000086">
    <property type="entry name" value="NUDIX_hydrolase_dom"/>
</dbReference>
<proteinExistence type="inferred from homology"/>
<evidence type="ECO:0000256" key="3">
    <source>
        <dbReference type="RuleBase" id="RU003476"/>
    </source>
</evidence>
<dbReference type="InterPro" id="IPR015797">
    <property type="entry name" value="NUDIX_hydrolase-like_dom_sf"/>
</dbReference>
<dbReference type="PROSITE" id="PS51462">
    <property type="entry name" value="NUDIX"/>
    <property type="match status" value="1"/>
</dbReference>
<dbReference type="EC" id="3.6.-.-" evidence="5"/>
<evidence type="ECO:0000313" key="5">
    <source>
        <dbReference type="EMBL" id="MFC1407544.1"/>
    </source>
</evidence>
<dbReference type="InterPro" id="IPR020084">
    <property type="entry name" value="NUDIX_hydrolase_CS"/>
</dbReference>
<protein>
    <submittedName>
        <fullName evidence="5">NUDIX hydrolase</fullName>
        <ecNumber evidence="5">3.6.-.-</ecNumber>
    </submittedName>
</protein>
<evidence type="ECO:0000256" key="1">
    <source>
        <dbReference type="ARBA" id="ARBA00005582"/>
    </source>
</evidence>
<dbReference type="RefSeq" id="WP_051725468.1">
    <property type="nucleotide sequence ID" value="NZ_JBHEZZ010000050.1"/>
</dbReference>
<dbReference type="PANTHER" id="PTHR21340">
    <property type="entry name" value="DIADENOSINE 5,5-P1,P4-TETRAPHOSPHATE PYROPHOSPHOHYDROLASE MUTT"/>
    <property type="match status" value="1"/>
</dbReference>
<evidence type="ECO:0000259" key="4">
    <source>
        <dbReference type="PROSITE" id="PS51462"/>
    </source>
</evidence>
<keyword evidence="2 3" id="KW-0378">Hydrolase</keyword>
<dbReference type="InterPro" id="IPR020476">
    <property type="entry name" value="Nudix_hydrolase"/>
</dbReference>
<evidence type="ECO:0000313" key="6">
    <source>
        <dbReference type="Proteomes" id="UP001592528"/>
    </source>
</evidence>
<dbReference type="Pfam" id="PF00293">
    <property type="entry name" value="NUDIX"/>
    <property type="match status" value="1"/>
</dbReference>
<gene>
    <name evidence="5" type="ORF">ACEZDJ_40355</name>
</gene>
<dbReference type="Proteomes" id="UP001592528">
    <property type="component" value="Unassembled WGS sequence"/>
</dbReference>
<dbReference type="EMBL" id="JBHEZZ010000050">
    <property type="protein sequence ID" value="MFC1407544.1"/>
    <property type="molecule type" value="Genomic_DNA"/>
</dbReference>
<evidence type="ECO:0000256" key="2">
    <source>
        <dbReference type="ARBA" id="ARBA00022801"/>
    </source>
</evidence>
<feature type="domain" description="Nudix hydrolase" evidence="4">
    <location>
        <begin position="21"/>
        <end position="149"/>
    </location>
</feature>
<comment type="similarity">
    <text evidence="1 3">Belongs to the Nudix hydrolase family.</text>
</comment>
<reference evidence="5 6" key="1">
    <citation type="submission" date="2024-09" db="EMBL/GenBank/DDBJ databases">
        <authorList>
            <person name="Lee S.D."/>
        </authorList>
    </citation>
    <scope>NUCLEOTIDE SEQUENCE [LARGE SCALE GENOMIC DNA]</scope>
    <source>
        <strain evidence="5 6">N1-5</strain>
    </source>
</reference>
<comment type="caution">
    <text evidence="5">The sequence shown here is derived from an EMBL/GenBank/DDBJ whole genome shotgun (WGS) entry which is preliminary data.</text>
</comment>
<accession>A0ABV6V1E3</accession>
<dbReference type="PANTHER" id="PTHR21340:SF0">
    <property type="entry name" value="BIS(5'-NUCLEOSYL)-TETRAPHOSPHATASE [ASYMMETRICAL]"/>
    <property type="match status" value="1"/>
</dbReference>
<dbReference type="CDD" id="cd03673">
    <property type="entry name" value="NUDIX_Ap6A_hydrolase"/>
    <property type="match status" value="1"/>
</dbReference>
<dbReference type="Gene3D" id="3.90.79.10">
    <property type="entry name" value="Nucleoside Triphosphate Pyrophosphohydrolase"/>
    <property type="match status" value="1"/>
</dbReference>
<keyword evidence="6" id="KW-1185">Reference proteome</keyword>
<sequence>MADHSLNSDRSPDRVLLVKQQPIRAAGVVLWQPGKGSAEEPELALVHRPKRFDWTFPKGKLEPGERSKDAARREALEETGLRVRLCFRLPTRHYTVRGRPKRVRYWAAVRVSGAFAPNREVDRLVWLPAAEARKRLSYEHDRELVDALLEELLGEQF</sequence>
<dbReference type="GO" id="GO:0016787">
    <property type="term" value="F:hydrolase activity"/>
    <property type="evidence" value="ECO:0007669"/>
    <property type="project" value="UniProtKB-KW"/>
</dbReference>
<dbReference type="PRINTS" id="PR00502">
    <property type="entry name" value="NUDIXFAMILY"/>
</dbReference>
<dbReference type="PROSITE" id="PS00893">
    <property type="entry name" value="NUDIX_BOX"/>
    <property type="match status" value="1"/>
</dbReference>
<organism evidence="5 6">
    <name type="scientific">Streptacidiphilus cavernicola</name>
    <dbReference type="NCBI Taxonomy" id="3342716"/>
    <lineage>
        <taxon>Bacteria</taxon>
        <taxon>Bacillati</taxon>
        <taxon>Actinomycetota</taxon>
        <taxon>Actinomycetes</taxon>
        <taxon>Kitasatosporales</taxon>
        <taxon>Streptomycetaceae</taxon>
        <taxon>Streptacidiphilus</taxon>
    </lineage>
</organism>
<name>A0ABV6V1E3_9ACTN</name>